<feature type="domain" description="Transposase IS66 central" evidence="3">
    <location>
        <begin position="188"/>
        <end position="442"/>
    </location>
</feature>
<name>A0A2M8DAP8_9BACT</name>
<evidence type="ECO:0000313" key="5">
    <source>
        <dbReference type="Proteomes" id="UP000229236"/>
    </source>
</evidence>
<evidence type="ECO:0000256" key="1">
    <source>
        <dbReference type="SAM" id="Coils"/>
    </source>
</evidence>
<organism evidence="4 5">
    <name type="scientific">Candidatus Yonathbacteria bacterium CG_4_9_14_0_8_um_filter_46_47</name>
    <dbReference type="NCBI Taxonomy" id="1975106"/>
    <lineage>
        <taxon>Bacteria</taxon>
        <taxon>Candidatus Yonathiibacteriota</taxon>
    </lineage>
</organism>
<feature type="region of interest" description="Disordered" evidence="2">
    <location>
        <begin position="79"/>
        <end position="106"/>
    </location>
</feature>
<feature type="coiled-coil region" evidence="1">
    <location>
        <begin position="47"/>
        <end position="74"/>
    </location>
</feature>
<dbReference type="EMBL" id="PFTM01000001">
    <property type="protein sequence ID" value="PJB84208.1"/>
    <property type="molecule type" value="Genomic_DNA"/>
</dbReference>
<dbReference type="PANTHER" id="PTHR33678">
    <property type="entry name" value="BLL1576 PROTEIN"/>
    <property type="match status" value="1"/>
</dbReference>
<dbReference type="AlphaFoldDB" id="A0A2M8DAP8"/>
<evidence type="ECO:0000256" key="2">
    <source>
        <dbReference type="SAM" id="MobiDB-lite"/>
    </source>
</evidence>
<sequence length="480" mass="54843">MEKNCPDKEACPYLNFENPEKVLAERNYLRSRIDEMEITFNLATEKIKLQNKEIVLLKEENAALKAEAKEEREKIYKPAKKEKKSGKPGAPFGHIGITREKPKEPDRRVSVHLKHCPHCKGKVKRIRGENSFSNHIQEDMIIIKFNTLFRHYKYWCPKCRRIVQGIGEGEIPRSYLGPNAILISNLIHYSVGVPYEKIEGIYTNIFNLPLTTGALIGMDKKVAEKAEPLYSELEKKIKKSSVSYTDETGWPINGDPHWLWHAGNKDLSLYKIDKHRNHQVAEGILGKNYKGIIVSDCLGAYNLVKAGAKQKCIAHLLRDVDKLTVLYPNNPEVIAFSVNLENILREALDYKYDYENNKCTINDLKNAKEKLENKIVALTNVKLTNKKAEALRKRLIQHKNELFTFLSHPEVEPTNNFAERQLRPSVISRKLSFGNKTKEGADRHAVMMSLIQTAKLQGKDPKELLLSLILGSPEIRAPTS</sequence>
<dbReference type="Proteomes" id="UP000229236">
    <property type="component" value="Unassembled WGS sequence"/>
</dbReference>
<dbReference type="NCBIfam" id="NF033517">
    <property type="entry name" value="transpos_IS66"/>
    <property type="match status" value="1"/>
</dbReference>
<evidence type="ECO:0000259" key="3">
    <source>
        <dbReference type="Pfam" id="PF03050"/>
    </source>
</evidence>
<comment type="caution">
    <text evidence="4">The sequence shown here is derived from an EMBL/GenBank/DDBJ whole genome shotgun (WGS) entry which is preliminary data.</text>
</comment>
<dbReference type="Pfam" id="PF03050">
    <property type="entry name" value="DDE_Tnp_IS66"/>
    <property type="match status" value="1"/>
</dbReference>
<reference evidence="5" key="1">
    <citation type="submission" date="2017-09" db="EMBL/GenBank/DDBJ databases">
        <title>Depth-based differentiation of microbial function through sediment-hosted aquifers and enrichment of novel symbionts in the deep terrestrial subsurface.</title>
        <authorList>
            <person name="Probst A.J."/>
            <person name="Ladd B."/>
            <person name="Jarett J.K."/>
            <person name="Geller-Mcgrath D.E."/>
            <person name="Sieber C.M.K."/>
            <person name="Emerson J.B."/>
            <person name="Anantharaman K."/>
            <person name="Thomas B.C."/>
            <person name="Malmstrom R."/>
            <person name="Stieglmeier M."/>
            <person name="Klingl A."/>
            <person name="Woyke T."/>
            <person name="Ryan C.M."/>
            <person name="Banfield J.F."/>
        </authorList>
    </citation>
    <scope>NUCLEOTIDE SEQUENCE [LARGE SCALE GENOMIC DNA]</scope>
</reference>
<feature type="compositionally biased region" description="Basic and acidic residues" evidence="2">
    <location>
        <begin position="97"/>
        <end position="106"/>
    </location>
</feature>
<keyword evidence="1" id="KW-0175">Coiled coil</keyword>
<dbReference type="PANTHER" id="PTHR33678:SF2">
    <property type="match status" value="1"/>
</dbReference>
<protein>
    <recommendedName>
        <fullName evidence="3">Transposase IS66 central domain-containing protein</fullName>
    </recommendedName>
</protein>
<accession>A0A2M8DAP8</accession>
<gene>
    <name evidence="4" type="ORF">CO088_00010</name>
</gene>
<dbReference type="InterPro" id="IPR052344">
    <property type="entry name" value="Transposase-related"/>
</dbReference>
<feature type="coiled-coil region" evidence="1">
    <location>
        <begin position="354"/>
        <end position="401"/>
    </location>
</feature>
<proteinExistence type="predicted"/>
<evidence type="ECO:0000313" key="4">
    <source>
        <dbReference type="EMBL" id="PJB84208.1"/>
    </source>
</evidence>
<dbReference type="InterPro" id="IPR004291">
    <property type="entry name" value="Transposase_IS66_central"/>
</dbReference>